<accession>A0A0C3P386</accession>
<evidence type="ECO:0000256" key="1">
    <source>
        <dbReference type="SAM" id="SignalP"/>
    </source>
</evidence>
<dbReference type="AlphaFoldDB" id="A0A0C3P386"/>
<gene>
    <name evidence="2" type="ORF">M404DRAFT_1002883</name>
</gene>
<keyword evidence="3" id="KW-1185">Reference proteome</keyword>
<dbReference type="InParanoid" id="A0A0C3P386"/>
<protein>
    <submittedName>
        <fullName evidence="2">Uncharacterized protein</fullName>
    </submittedName>
</protein>
<reference evidence="3" key="2">
    <citation type="submission" date="2015-01" db="EMBL/GenBank/DDBJ databases">
        <title>Evolutionary Origins and Diversification of the Mycorrhizal Mutualists.</title>
        <authorList>
            <consortium name="DOE Joint Genome Institute"/>
            <consortium name="Mycorrhizal Genomics Consortium"/>
            <person name="Kohler A."/>
            <person name="Kuo A."/>
            <person name="Nagy L.G."/>
            <person name="Floudas D."/>
            <person name="Copeland A."/>
            <person name="Barry K.W."/>
            <person name="Cichocki N."/>
            <person name="Veneault-Fourrey C."/>
            <person name="LaButti K."/>
            <person name="Lindquist E.A."/>
            <person name="Lipzen A."/>
            <person name="Lundell T."/>
            <person name="Morin E."/>
            <person name="Murat C."/>
            <person name="Riley R."/>
            <person name="Ohm R."/>
            <person name="Sun H."/>
            <person name="Tunlid A."/>
            <person name="Henrissat B."/>
            <person name="Grigoriev I.V."/>
            <person name="Hibbett D.S."/>
            <person name="Martin F."/>
        </authorList>
    </citation>
    <scope>NUCLEOTIDE SEQUENCE [LARGE SCALE GENOMIC DNA]</scope>
    <source>
        <strain evidence="3">Marx 270</strain>
    </source>
</reference>
<evidence type="ECO:0000313" key="2">
    <source>
        <dbReference type="EMBL" id="KIO01759.1"/>
    </source>
</evidence>
<dbReference type="HOGENOM" id="CLU_2850665_0_0_1"/>
<feature type="chain" id="PRO_5002167746" evidence="1">
    <location>
        <begin position="19"/>
        <end position="65"/>
    </location>
</feature>
<dbReference type="EMBL" id="KN831986">
    <property type="protein sequence ID" value="KIO01759.1"/>
    <property type="molecule type" value="Genomic_DNA"/>
</dbReference>
<evidence type="ECO:0000313" key="3">
    <source>
        <dbReference type="Proteomes" id="UP000054217"/>
    </source>
</evidence>
<keyword evidence="1" id="KW-0732">Signal</keyword>
<dbReference type="Proteomes" id="UP000054217">
    <property type="component" value="Unassembled WGS sequence"/>
</dbReference>
<organism evidence="2 3">
    <name type="scientific">Pisolithus tinctorius Marx 270</name>
    <dbReference type="NCBI Taxonomy" id="870435"/>
    <lineage>
        <taxon>Eukaryota</taxon>
        <taxon>Fungi</taxon>
        <taxon>Dikarya</taxon>
        <taxon>Basidiomycota</taxon>
        <taxon>Agaricomycotina</taxon>
        <taxon>Agaricomycetes</taxon>
        <taxon>Agaricomycetidae</taxon>
        <taxon>Boletales</taxon>
        <taxon>Sclerodermatineae</taxon>
        <taxon>Pisolithaceae</taxon>
        <taxon>Pisolithus</taxon>
    </lineage>
</organism>
<feature type="signal peptide" evidence="1">
    <location>
        <begin position="1"/>
        <end position="18"/>
    </location>
</feature>
<proteinExistence type="predicted"/>
<name>A0A0C3P386_PISTI</name>
<reference evidence="2 3" key="1">
    <citation type="submission" date="2014-04" db="EMBL/GenBank/DDBJ databases">
        <authorList>
            <consortium name="DOE Joint Genome Institute"/>
            <person name="Kuo A."/>
            <person name="Kohler A."/>
            <person name="Costa M.D."/>
            <person name="Nagy L.G."/>
            <person name="Floudas D."/>
            <person name="Copeland A."/>
            <person name="Barry K.W."/>
            <person name="Cichocki N."/>
            <person name="Veneault-Fourrey C."/>
            <person name="LaButti K."/>
            <person name="Lindquist E.A."/>
            <person name="Lipzen A."/>
            <person name="Lundell T."/>
            <person name="Morin E."/>
            <person name="Murat C."/>
            <person name="Sun H."/>
            <person name="Tunlid A."/>
            <person name="Henrissat B."/>
            <person name="Grigoriev I.V."/>
            <person name="Hibbett D.S."/>
            <person name="Martin F."/>
            <person name="Nordberg H.P."/>
            <person name="Cantor M.N."/>
            <person name="Hua S.X."/>
        </authorList>
    </citation>
    <scope>NUCLEOTIDE SEQUENCE [LARGE SCALE GENOMIC DNA]</scope>
    <source>
        <strain evidence="2 3">Marx 270</strain>
    </source>
</reference>
<sequence length="65" mass="6966">MIQVWIALAAPIVAITDGQPSIIANGTPVYTPYTLVSNSVVSCISRVASRLGGCMEFYSETSNWD</sequence>